<reference evidence="6" key="1">
    <citation type="submission" date="2024-07" db="EMBL/GenBank/DDBJ databases">
        <authorList>
            <person name="Kim Y.J."/>
            <person name="Jeong J.Y."/>
        </authorList>
    </citation>
    <scope>NUCLEOTIDE SEQUENCE</scope>
    <source>
        <strain evidence="6">GIHE-MW2</strain>
    </source>
</reference>
<organism evidence="6">
    <name type="scientific">Planktothricoides raciborskii GIHE-MW2</name>
    <dbReference type="NCBI Taxonomy" id="2792601"/>
    <lineage>
        <taxon>Bacteria</taxon>
        <taxon>Bacillati</taxon>
        <taxon>Cyanobacteriota</taxon>
        <taxon>Cyanophyceae</taxon>
        <taxon>Oscillatoriophycideae</taxon>
        <taxon>Oscillatoriales</taxon>
        <taxon>Oscillatoriaceae</taxon>
        <taxon>Planktothricoides</taxon>
    </lineage>
</organism>
<dbReference type="PANTHER" id="PTHR34963">
    <property type="match status" value="1"/>
</dbReference>
<name>A0AAU8JEV8_9CYAN</name>
<dbReference type="AlphaFoldDB" id="A0AAU8JEV8"/>
<comment type="subcellular location">
    <subcellularLocation>
        <location evidence="1">Membrane</location>
        <topology evidence="1">Peripheral membrane protein</topology>
    </subcellularLocation>
</comment>
<evidence type="ECO:0000313" key="6">
    <source>
        <dbReference type="EMBL" id="XCM37747.1"/>
    </source>
</evidence>
<evidence type="ECO:0000256" key="5">
    <source>
        <dbReference type="RuleBase" id="RU003509"/>
    </source>
</evidence>
<dbReference type="Pfam" id="PF03912">
    <property type="entry name" value="Psb28"/>
    <property type="match status" value="1"/>
</dbReference>
<keyword evidence="3" id="KW-0472">Membrane</keyword>
<dbReference type="GO" id="GO:0009654">
    <property type="term" value="C:photosystem II oxygen evolving complex"/>
    <property type="evidence" value="ECO:0007669"/>
    <property type="project" value="InterPro"/>
</dbReference>
<evidence type="ECO:0000256" key="1">
    <source>
        <dbReference type="ARBA" id="ARBA00004170"/>
    </source>
</evidence>
<protein>
    <recommendedName>
        <fullName evidence="5">Photosystem II reaction center Psb28 protein</fullName>
    </recommendedName>
</protein>
<comment type="similarity">
    <text evidence="5">Belongs to the Psb28 family.</text>
</comment>
<evidence type="ECO:0000256" key="4">
    <source>
        <dbReference type="ARBA" id="ARBA00023276"/>
    </source>
</evidence>
<proteinExistence type="inferred from homology"/>
<evidence type="ECO:0000256" key="2">
    <source>
        <dbReference type="ARBA" id="ARBA00022531"/>
    </source>
</evidence>
<dbReference type="EMBL" id="CP159837">
    <property type="protein sequence ID" value="XCM37747.1"/>
    <property type="molecule type" value="Genomic_DNA"/>
</dbReference>
<keyword evidence="4 5" id="KW-0604">Photosystem II</keyword>
<dbReference type="RefSeq" id="WP_190878641.1">
    <property type="nucleotide sequence ID" value="NZ_CP159837.1"/>
</dbReference>
<keyword evidence="2 5" id="KW-0602">Photosynthesis</keyword>
<dbReference type="Gene3D" id="2.40.30.220">
    <property type="entry name" value="Photosystem II Psb28"/>
    <property type="match status" value="1"/>
</dbReference>
<dbReference type="NCBIfam" id="TIGR03047">
    <property type="entry name" value="PS_II_psb28"/>
    <property type="match status" value="1"/>
</dbReference>
<dbReference type="InterPro" id="IPR005610">
    <property type="entry name" value="PSII_Psb28_class-1"/>
</dbReference>
<dbReference type="GO" id="GO:0015979">
    <property type="term" value="P:photosynthesis"/>
    <property type="evidence" value="ECO:0007669"/>
    <property type="project" value="UniProtKB-KW"/>
</dbReference>
<sequence>MPVSVQFIDGINEEVSGISLRRRRDSGTNLVVLLFEDLEALKGGRSFTNKIDTLSLRDQEGEIKVIPSGMKFFFADDEHDLAKAECSFELRTQAELERVMRFLHRYADAYGFEFQSN</sequence>
<accession>A0AAU8JEV8</accession>
<gene>
    <name evidence="6" type="primary">psb28</name>
    <name evidence="6" type="ORF">ABWT76_000542</name>
</gene>
<dbReference type="InterPro" id="IPR038676">
    <property type="entry name" value="Psb28_c1_sf"/>
</dbReference>
<dbReference type="PANTHER" id="PTHR34963:SF2">
    <property type="entry name" value="PHOTOSYSTEM II REACTION CENTER PSB28 PROTEIN, CHLOROPLASTIC"/>
    <property type="match status" value="1"/>
</dbReference>
<evidence type="ECO:0000256" key="3">
    <source>
        <dbReference type="ARBA" id="ARBA00023136"/>
    </source>
</evidence>